<dbReference type="InterPro" id="IPR046328">
    <property type="entry name" value="ETS_fam"/>
</dbReference>
<comment type="subcellular location">
    <subcellularLocation>
        <location evidence="3">Nucleus</location>
    </subcellularLocation>
</comment>
<accession>A0A6P7TLV2</accession>
<dbReference type="RefSeq" id="XP_029650572.1">
    <property type="nucleotide sequence ID" value="XM_029794712.2"/>
</dbReference>
<organism evidence="6 7">
    <name type="scientific">Octopus sinensis</name>
    <name type="common">East Asian common octopus</name>
    <dbReference type="NCBI Taxonomy" id="2607531"/>
    <lineage>
        <taxon>Eukaryota</taxon>
        <taxon>Metazoa</taxon>
        <taxon>Spiralia</taxon>
        <taxon>Lophotrochozoa</taxon>
        <taxon>Mollusca</taxon>
        <taxon>Cephalopoda</taxon>
        <taxon>Coleoidea</taxon>
        <taxon>Octopodiformes</taxon>
        <taxon>Octopoda</taxon>
        <taxon>Incirrata</taxon>
        <taxon>Octopodidae</taxon>
        <taxon>Octopus</taxon>
    </lineage>
</organism>
<sequence length="502" mass="55003">MSGVTKTKDSDNAVLKHSFFLHTCLSGDIRQHPKRRNTPAPLNLVNTGAVRVDTDQDTPTLHRSLNSRDTEEMVQSPTSPTLSDSSRYSDIMGAEYHLTKRLCTQAAHTKSKGMESNITLWQFLLELLLSHQHRNIIQWTNNDGEFKLVNAEEVAKLWGLRKNKNNMNYDKLSRALRYYYDKNIIKKVMGQKFVYKFVSFPEIEKIESKIPFKVKMESLAMEYGQRVYPHFVAPTNLENRAAASVWHHPSNSAAVAAASMGSEHRSGIKLESHERDSSKSQYSEKKVDFPSPLSLSSTSSLSSYSSSPTSSTSSPLLTPTSSLSSPSSSSSSPMSSSSPSSLSTSLSLSSSSSAAEERREAAHRKQSHSPSSSSSVLTPARPKPIPLNLHVDAPSSSALSPGTSLPIPSPTLKVSSSYSNIHTPIFLASPLLSHRTPFLHFWSSLSPLTTLSPRYNSASAFQFPSYAGPHMPLTVGLTSYNNMDGLSSPVLVSSPTRTIPVL</sequence>
<dbReference type="FunFam" id="1.10.10.10:FF:000556">
    <property type="entry name" value="ELK1, member of ETS oncogene family"/>
    <property type="match status" value="1"/>
</dbReference>
<dbReference type="PROSITE" id="PS50061">
    <property type="entry name" value="ETS_DOMAIN_3"/>
    <property type="match status" value="1"/>
</dbReference>
<feature type="compositionally biased region" description="Basic and acidic residues" evidence="4">
    <location>
        <begin position="262"/>
        <end position="288"/>
    </location>
</feature>
<dbReference type="KEGG" id="osn:115223960"/>
<evidence type="ECO:0000313" key="7">
    <source>
        <dbReference type="RefSeq" id="XP_029650572.1"/>
    </source>
</evidence>
<evidence type="ECO:0000256" key="4">
    <source>
        <dbReference type="SAM" id="MobiDB-lite"/>
    </source>
</evidence>
<dbReference type="InterPro" id="IPR036390">
    <property type="entry name" value="WH_DNA-bd_sf"/>
</dbReference>
<evidence type="ECO:0000259" key="5">
    <source>
        <dbReference type="PROSITE" id="PS50061"/>
    </source>
</evidence>
<dbReference type="Pfam" id="PF00178">
    <property type="entry name" value="Ets"/>
    <property type="match status" value="1"/>
</dbReference>
<dbReference type="GO" id="GO:0005634">
    <property type="term" value="C:nucleus"/>
    <property type="evidence" value="ECO:0007669"/>
    <property type="project" value="UniProtKB-SubCell"/>
</dbReference>
<dbReference type="InterPro" id="IPR000418">
    <property type="entry name" value="Ets_dom"/>
</dbReference>
<dbReference type="SMART" id="SM00413">
    <property type="entry name" value="ETS"/>
    <property type="match status" value="1"/>
</dbReference>
<feature type="region of interest" description="Disordered" evidence="4">
    <location>
        <begin position="54"/>
        <end position="86"/>
    </location>
</feature>
<evidence type="ECO:0000313" key="6">
    <source>
        <dbReference type="Proteomes" id="UP000515154"/>
    </source>
</evidence>
<evidence type="ECO:0000256" key="3">
    <source>
        <dbReference type="RuleBase" id="RU004019"/>
    </source>
</evidence>
<evidence type="ECO:0000256" key="2">
    <source>
        <dbReference type="ARBA" id="ARBA00023125"/>
    </source>
</evidence>
<dbReference type="PROSITE" id="PS00345">
    <property type="entry name" value="ETS_DOMAIN_1"/>
    <property type="match status" value="1"/>
</dbReference>
<feature type="compositionally biased region" description="Low complexity" evidence="4">
    <location>
        <begin position="290"/>
        <end position="354"/>
    </location>
</feature>
<name>A0A6P7TLV2_9MOLL</name>
<dbReference type="SUPFAM" id="SSF46785">
    <property type="entry name" value="Winged helix' DNA-binding domain"/>
    <property type="match status" value="1"/>
</dbReference>
<dbReference type="PANTHER" id="PTHR11849:SF133">
    <property type="entry name" value="ETS DOMAIN-CONTAINING PROTEIN"/>
    <property type="match status" value="1"/>
</dbReference>
<dbReference type="AlphaFoldDB" id="A0A6P7TLV2"/>
<comment type="similarity">
    <text evidence="1 3">Belongs to the ETS family.</text>
</comment>
<dbReference type="Gene3D" id="1.10.10.10">
    <property type="entry name" value="Winged helix-like DNA-binding domain superfamily/Winged helix DNA-binding domain"/>
    <property type="match status" value="1"/>
</dbReference>
<dbReference type="Proteomes" id="UP000515154">
    <property type="component" value="Linkage group LG24"/>
</dbReference>
<keyword evidence="2 3" id="KW-0238">DNA-binding</keyword>
<feature type="region of interest" description="Disordered" evidence="4">
    <location>
        <begin position="256"/>
        <end position="402"/>
    </location>
</feature>
<reference evidence="7" key="1">
    <citation type="submission" date="2025-08" db="UniProtKB">
        <authorList>
            <consortium name="RefSeq"/>
        </authorList>
    </citation>
    <scope>IDENTIFICATION</scope>
</reference>
<feature type="domain" description="ETS" evidence="5">
    <location>
        <begin position="118"/>
        <end position="198"/>
    </location>
</feature>
<protein>
    <submittedName>
        <fullName evidence="7">ETS domain-containing protein Elk-3-like isoform X1</fullName>
    </submittedName>
</protein>
<dbReference type="GO" id="GO:0030154">
    <property type="term" value="P:cell differentiation"/>
    <property type="evidence" value="ECO:0007669"/>
    <property type="project" value="TreeGrafter"/>
</dbReference>
<dbReference type="GO" id="GO:0000981">
    <property type="term" value="F:DNA-binding transcription factor activity, RNA polymerase II-specific"/>
    <property type="evidence" value="ECO:0007669"/>
    <property type="project" value="TreeGrafter"/>
</dbReference>
<keyword evidence="6" id="KW-1185">Reference proteome</keyword>
<dbReference type="PANTHER" id="PTHR11849">
    <property type="entry name" value="ETS"/>
    <property type="match status" value="1"/>
</dbReference>
<dbReference type="PROSITE" id="PS00346">
    <property type="entry name" value="ETS_DOMAIN_2"/>
    <property type="match status" value="1"/>
</dbReference>
<keyword evidence="3" id="KW-0539">Nucleus</keyword>
<dbReference type="InterPro" id="IPR036388">
    <property type="entry name" value="WH-like_DNA-bd_sf"/>
</dbReference>
<proteinExistence type="inferred from homology"/>
<dbReference type="PRINTS" id="PR00454">
    <property type="entry name" value="ETSDOMAIN"/>
</dbReference>
<gene>
    <name evidence="7" type="primary">LOC115223960</name>
</gene>
<feature type="compositionally biased region" description="Polar residues" evidence="4">
    <location>
        <begin position="73"/>
        <end position="86"/>
    </location>
</feature>
<evidence type="ECO:0000256" key="1">
    <source>
        <dbReference type="ARBA" id="ARBA00005562"/>
    </source>
</evidence>
<dbReference type="GO" id="GO:0043565">
    <property type="term" value="F:sequence-specific DNA binding"/>
    <property type="evidence" value="ECO:0007669"/>
    <property type="project" value="InterPro"/>
</dbReference>